<reference evidence="2 3" key="1">
    <citation type="submission" date="2018-09" db="EMBL/GenBank/DDBJ databases">
        <title>YIM PH21274 draft genome.</title>
        <authorList>
            <person name="Miao C."/>
        </authorList>
    </citation>
    <scope>NUCLEOTIDE SEQUENCE [LARGE SCALE GENOMIC DNA]</scope>
    <source>
        <strain evidence="2 3">YIM PH 21724</strain>
    </source>
</reference>
<comment type="caution">
    <text evidence="2">The sequence shown here is derived from an EMBL/GenBank/DDBJ whole genome shotgun (WGS) entry which is preliminary data.</text>
</comment>
<dbReference type="PANTHER" id="PTHR10742:SF342">
    <property type="entry name" value="AMINE OXIDASE"/>
    <property type="match status" value="1"/>
</dbReference>
<feature type="domain" description="Amine oxidase" evidence="1">
    <location>
        <begin position="38"/>
        <end position="505"/>
    </location>
</feature>
<proteinExistence type="predicted"/>
<dbReference type="Gene3D" id="3.90.660.10">
    <property type="match status" value="1"/>
</dbReference>
<sequence>MGTTDVIFDESFAFPSHLRRGRGGAEPARVAVIGAGAGGMAAAYELQRHGLDVTIYERTARPGGRVRTQRFWDGTHGELGAMRIPGNHHCTLHYINEFDLATRPFVNANPDAYYLLRGRRARRHAVREVLPAYRLEPGEQDDPLRLLEELLREAWHGLGDHRRKALLAGDVADPELDRLAATSLWQFTRERLSPDAWDLIGNASGLLHYEHASLLEVLVDYFGLFNVDQLELVDGTDALIRAFATVLRPGSLRLATRITEIRITADGVRLRGDRHGAEITDTADYVVCAIPAPGLDQIDITPALPAKQRQAVRGISYASSAKTLVHVRERTWEHGDGIFGGGSFTDLPIQQVWYPSDNAANPANAADARQEGGETRWVAADPERSHSAAVLTAAYLWENNARRFAALPESDRTRIVLGSLEQLHPGITATVDDVVHWTWDEQVGIGGGAFAYLAPGQHTRYHAELGAPHPYSNPRVFFAGEHLSVAHAWIQGALQSGITAVEQILDQVSVSRAA</sequence>
<organism evidence="2 3">
    <name type="scientific">Nocardia panacis</name>
    <dbReference type="NCBI Taxonomy" id="2340916"/>
    <lineage>
        <taxon>Bacteria</taxon>
        <taxon>Bacillati</taxon>
        <taxon>Actinomycetota</taxon>
        <taxon>Actinomycetes</taxon>
        <taxon>Mycobacteriales</taxon>
        <taxon>Nocardiaceae</taxon>
        <taxon>Nocardia</taxon>
    </lineage>
</organism>
<dbReference type="GO" id="GO:0009063">
    <property type="term" value="P:amino acid catabolic process"/>
    <property type="evidence" value="ECO:0007669"/>
    <property type="project" value="TreeGrafter"/>
</dbReference>
<dbReference type="InterPro" id="IPR050281">
    <property type="entry name" value="Flavin_monoamine_oxidase"/>
</dbReference>
<dbReference type="GO" id="GO:0001716">
    <property type="term" value="F:L-amino-acid oxidase activity"/>
    <property type="evidence" value="ECO:0007669"/>
    <property type="project" value="TreeGrafter"/>
</dbReference>
<dbReference type="Pfam" id="PF01593">
    <property type="entry name" value="Amino_oxidase"/>
    <property type="match status" value="1"/>
</dbReference>
<gene>
    <name evidence="2" type="ORF">D5S18_14725</name>
</gene>
<dbReference type="Gene3D" id="1.20.1440.240">
    <property type="match status" value="1"/>
</dbReference>
<evidence type="ECO:0000259" key="1">
    <source>
        <dbReference type="Pfam" id="PF01593"/>
    </source>
</evidence>
<dbReference type="OrthoDB" id="337830at2"/>
<name>A0A3A4KJC2_9NOCA</name>
<dbReference type="EMBL" id="QZFU01000019">
    <property type="protein sequence ID" value="RJO74721.1"/>
    <property type="molecule type" value="Genomic_DNA"/>
</dbReference>
<dbReference type="PANTHER" id="PTHR10742">
    <property type="entry name" value="FLAVIN MONOAMINE OXIDASE"/>
    <property type="match status" value="1"/>
</dbReference>
<dbReference type="SUPFAM" id="SSF51905">
    <property type="entry name" value="FAD/NAD(P)-binding domain"/>
    <property type="match status" value="1"/>
</dbReference>
<accession>A0A3A4KJC2</accession>
<protein>
    <submittedName>
        <fullName evidence="2">FAD-dependent oxidoreductase</fullName>
    </submittedName>
</protein>
<dbReference type="Gene3D" id="3.50.50.60">
    <property type="entry name" value="FAD/NAD(P)-binding domain"/>
    <property type="match status" value="1"/>
</dbReference>
<evidence type="ECO:0000313" key="2">
    <source>
        <dbReference type="EMBL" id="RJO74721.1"/>
    </source>
</evidence>
<keyword evidence="3" id="KW-1185">Reference proteome</keyword>
<dbReference type="AlphaFoldDB" id="A0A3A4KJC2"/>
<dbReference type="Proteomes" id="UP000266677">
    <property type="component" value="Unassembled WGS sequence"/>
</dbReference>
<evidence type="ECO:0000313" key="3">
    <source>
        <dbReference type="Proteomes" id="UP000266677"/>
    </source>
</evidence>
<dbReference type="SUPFAM" id="SSF54373">
    <property type="entry name" value="FAD-linked reductases, C-terminal domain"/>
    <property type="match status" value="1"/>
</dbReference>
<dbReference type="PRINTS" id="PR00419">
    <property type="entry name" value="ADXRDTASE"/>
</dbReference>
<dbReference type="RefSeq" id="WP_120041303.1">
    <property type="nucleotide sequence ID" value="NZ_QZFU01000019.1"/>
</dbReference>
<dbReference type="InterPro" id="IPR002937">
    <property type="entry name" value="Amino_oxidase"/>
</dbReference>
<dbReference type="InterPro" id="IPR036188">
    <property type="entry name" value="FAD/NAD-bd_sf"/>
</dbReference>